<feature type="domain" description="UspA" evidence="2">
    <location>
        <begin position="8"/>
        <end position="148"/>
    </location>
</feature>
<comment type="caution">
    <text evidence="3">The sequence shown here is derived from an EMBL/GenBank/DDBJ whole genome shotgun (WGS) entry which is preliminary data.</text>
</comment>
<gene>
    <name evidence="3" type="ORF">D5S18_30110</name>
</gene>
<dbReference type="RefSeq" id="WP_120044472.1">
    <property type="nucleotide sequence ID" value="NZ_QZFU01000041.1"/>
</dbReference>
<sequence length="186" mass="19792">MTTILKHIRTIVVGVNGSAASNLAVDAAALIAAENDARLVLVTGYLAGRQPAALDDILKRDAYLIHGGAPAEELVRQASEREAVRAVRNVTRCAIATSPDKALLAAACEAEADLIVLGDSGIRRHRCWGLPTLLDAVARKSTIDLLVVSQLSGGRRVIRWGASTLRRPLTGVWDGFRSAAPVRSRL</sequence>
<dbReference type="AlphaFoldDB" id="A0A3A4JZK6"/>
<dbReference type="InterPro" id="IPR006016">
    <property type="entry name" value="UspA"/>
</dbReference>
<evidence type="ECO:0000259" key="2">
    <source>
        <dbReference type="Pfam" id="PF00582"/>
    </source>
</evidence>
<proteinExistence type="inferred from homology"/>
<evidence type="ECO:0000313" key="3">
    <source>
        <dbReference type="EMBL" id="RJO70106.1"/>
    </source>
</evidence>
<accession>A0A3A4JZK6</accession>
<dbReference type="EMBL" id="QZFU01000041">
    <property type="protein sequence ID" value="RJO70106.1"/>
    <property type="molecule type" value="Genomic_DNA"/>
</dbReference>
<dbReference type="OrthoDB" id="3427787at2"/>
<comment type="similarity">
    <text evidence="1">Belongs to the universal stress protein A family.</text>
</comment>
<dbReference type="Pfam" id="PF00582">
    <property type="entry name" value="Usp"/>
    <property type="match status" value="1"/>
</dbReference>
<dbReference type="Gene3D" id="3.40.50.620">
    <property type="entry name" value="HUPs"/>
    <property type="match status" value="1"/>
</dbReference>
<dbReference type="InterPro" id="IPR014729">
    <property type="entry name" value="Rossmann-like_a/b/a_fold"/>
</dbReference>
<dbReference type="Proteomes" id="UP000266677">
    <property type="component" value="Unassembled WGS sequence"/>
</dbReference>
<reference evidence="3 4" key="1">
    <citation type="submission" date="2018-09" db="EMBL/GenBank/DDBJ databases">
        <title>YIM PH21274 draft genome.</title>
        <authorList>
            <person name="Miao C."/>
        </authorList>
    </citation>
    <scope>NUCLEOTIDE SEQUENCE [LARGE SCALE GENOMIC DNA]</scope>
    <source>
        <strain evidence="3 4">YIM PH 21724</strain>
    </source>
</reference>
<evidence type="ECO:0000256" key="1">
    <source>
        <dbReference type="ARBA" id="ARBA00008791"/>
    </source>
</evidence>
<dbReference type="InterPro" id="IPR006015">
    <property type="entry name" value="Universal_stress_UspA"/>
</dbReference>
<keyword evidence="4" id="KW-1185">Reference proteome</keyword>
<protein>
    <submittedName>
        <fullName evidence="3">Universal stress protein</fullName>
    </submittedName>
</protein>
<dbReference type="SUPFAM" id="SSF52402">
    <property type="entry name" value="Adenine nucleotide alpha hydrolases-like"/>
    <property type="match status" value="1"/>
</dbReference>
<dbReference type="PRINTS" id="PR01438">
    <property type="entry name" value="UNVRSLSTRESS"/>
</dbReference>
<organism evidence="3 4">
    <name type="scientific">Nocardia panacis</name>
    <dbReference type="NCBI Taxonomy" id="2340916"/>
    <lineage>
        <taxon>Bacteria</taxon>
        <taxon>Bacillati</taxon>
        <taxon>Actinomycetota</taxon>
        <taxon>Actinomycetes</taxon>
        <taxon>Mycobacteriales</taxon>
        <taxon>Nocardiaceae</taxon>
        <taxon>Nocardia</taxon>
    </lineage>
</organism>
<evidence type="ECO:0000313" key="4">
    <source>
        <dbReference type="Proteomes" id="UP000266677"/>
    </source>
</evidence>
<name>A0A3A4JZK6_9NOCA</name>